<dbReference type="RefSeq" id="WP_151843798.1">
    <property type="nucleotide sequence ID" value="NZ_WBZJ01000001.1"/>
</dbReference>
<feature type="region of interest" description="Disordered" evidence="2">
    <location>
        <begin position="457"/>
        <end position="513"/>
    </location>
</feature>
<dbReference type="Pfam" id="PF03816">
    <property type="entry name" value="LytR_cpsA_psr"/>
    <property type="match status" value="1"/>
</dbReference>
<keyword evidence="7" id="KW-1185">Reference proteome</keyword>
<gene>
    <name evidence="6" type="ORF">F8377_02025</name>
</gene>
<proteinExistence type="inferred from homology"/>
<feature type="domain" description="LytR/CpsA/Psr regulator C-terminal" evidence="5">
    <location>
        <begin position="379"/>
        <end position="462"/>
    </location>
</feature>
<evidence type="ECO:0000313" key="6">
    <source>
        <dbReference type="EMBL" id="KAB3522964.1"/>
    </source>
</evidence>
<protein>
    <submittedName>
        <fullName evidence="6">LytR family transcriptional regulator</fullName>
    </submittedName>
</protein>
<dbReference type="InterPro" id="IPR050922">
    <property type="entry name" value="LytR/CpsA/Psr_CW_biosynth"/>
</dbReference>
<keyword evidence="3" id="KW-1133">Transmembrane helix</keyword>
<dbReference type="NCBIfam" id="TIGR00350">
    <property type="entry name" value="lytR_cpsA_psr"/>
    <property type="match status" value="1"/>
</dbReference>
<comment type="similarity">
    <text evidence="1">Belongs to the LytR/CpsA/Psr (LCP) family.</text>
</comment>
<keyword evidence="3" id="KW-0472">Membrane</keyword>
<dbReference type="PANTHER" id="PTHR33392:SF6">
    <property type="entry name" value="POLYISOPRENYL-TEICHOIC ACID--PEPTIDOGLYCAN TEICHOIC ACID TRANSFERASE TAGU"/>
    <property type="match status" value="1"/>
</dbReference>
<evidence type="ECO:0000313" key="7">
    <source>
        <dbReference type="Proteomes" id="UP000436181"/>
    </source>
</evidence>
<dbReference type="PANTHER" id="PTHR33392">
    <property type="entry name" value="POLYISOPRENYL-TEICHOIC ACID--PEPTIDOGLYCAN TEICHOIC ACID TRANSFERASE TAGU"/>
    <property type="match status" value="1"/>
</dbReference>
<sequence length="513" mass="53562">MSEDNISRHSRRINPAVTAGARQIGSKPAKAILAGLSAVLLGVTGAGYSVLGGLDNKLASAGGLDLGGQTDGAMDILLTGVDSRTDAQGNPLSQEEIDMLRAGEEEVTNTDTMVLIRIPNDGSGATAVSLPRDTYVKTDNFGNTKLNGVYGIAKQDHADKMVQAGVTDEKTIQQESSEAGRKELINSIADLTGIKVDHYAEVGLLGFVLLTNAVGGVDVCLNNDVSEPLSGANFKKGTQTLDGADALSFVRQRHDLPRGDLDRITRQQVYMASLVSKILSTGTLTNPSKLNELSGAVQRSVVLDSGWDVMGLATQMQNLSGGNVSFQTIPVTSIDGTGDYGESIVTVDKKQVHAFFKDLLGEEDGGEKADAPNYPAREYTVAIKNGSDTQGLASRVSEITASFGFTPGEVGNAEESGDFESFVSARNAEDPAAVDLAKKLGGLKIVEDPGLGDKELSVSLSSTYNGPGLTDEEAPEDQPEENSDVVGEEGSIDDTGGPDGPIHAGGDTPMCVN</sequence>
<evidence type="ECO:0000259" key="5">
    <source>
        <dbReference type="Pfam" id="PF13399"/>
    </source>
</evidence>
<feature type="region of interest" description="Disordered" evidence="2">
    <location>
        <begin position="1"/>
        <end position="20"/>
    </location>
</feature>
<evidence type="ECO:0000256" key="3">
    <source>
        <dbReference type="SAM" id="Phobius"/>
    </source>
</evidence>
<feature type="compositionally biased region" description="Acidic residues" evidence="2">
    <location>
        <begin position="470"/>
        <end position="492"/>
    </location>
</feature>
<dbReference type="InterPro" id="IPR027381">
    <property type="entry name" value="LytR/CpsA/Psr_C"/>
</dbReference>
<name>A0ABQ6VEY3_9CORY</name>
<dbReference type="Gene3D" id="3.40.630.190">
    <property type="entry name" value="LCP protein"/>
    <property type="match status" value="1"/>
</dbReference>
<dbReference type="EMBL" id="WBZJ01000001">
    <property type="protein sequence ID" value="KAB3522964.1"/>
    <property type="molecule type" value="Genomic_DNA"/>
</dbReference>
<dbReference type="Gene3D" id="3.30.70.2390">
    <property type="match status" value="1"/>
</dbReference>
<dbReference type="Pfam" id="PF13399">
    <property type="entry name" value="LytR_C"/>
    <property type="match status" value="1"/>
</dbReference>
<feature type="domain" description="Cell envelope-related transcriptional attenuator" evidence="4">
    <location>
        <begin position="109"/>
        <end position="279"/>
    </location>
</feature>
<dbReference type="InterPro" id="IPR004474">
    <property type="entry name" value="LytR_CpsA_psr"/>
</dbReference>
<reference evidence="6 7" key="1">
    <citation type="submission" date="2019-10" db="EMBL/GenBank/DDBJ databases">
        <title>Corynebacterium sp novel species isolated from the respiratory tract of Marmot.</title>
        <authorList>
            <person name="Zhang G."/>
        </authorList>
    </citation>
    <scope>NUCLEOTIDE SEQUENCE [LARGE SCALE GENOMIC DNA]</scope>
    <source>
        <strain evidence="6 7">336</strain>
    </source>
</reference>
<comment type="caution">
    <text evidence="6">The sequence shown here is derived from an EMBL/GenBank/DDBJ whole genome shotgun (WGS) entry which is preliminary data.</text>
</comment>
<keyword evidence="3" id="KW-0812">Transmembrane</keyword>
<dbReference type="Proteomes" id="UP000436181">
    <property type="component" value="Unassembled WGS sequence"/>
</dbReference>
<evidence type="ECO:0000256" key="2">
    <source>
        <dbReference type="SAM" id="MobiDB-lite"/>
    </source>
</evidence>
<evidence type="ECO:0000259" key="4">
    <source>
        <dbReference type="Pfam" id="PF03816"/>
    </source>
</evidence>
<evidence type="ECO:0000256" key="1">
    <source>
        <dbReference type="ARBA" id="ARBA00006068"/>
    </source>
</evidence>
<accession>A0ABQ6VEY3</accession>
<feature type="transmembrane region" description="Helical" evidence="3">
    <location>
        <begin position="31"/>
        <end position="51"/>
    </location>
</feature>
<organism evidence="6 7">
    <name type="scientific">Corynebacterium zhongnanshanii</name>
    <dbReference type="NCBI Taxonomy" id="2768834"/>
    <lineage>
        <taxon>Bacteria</taxon>
        <taxon>Bacillati</taxon>
        <taxon>Actinomycetota</taxon>
        <taxon>Actinomycetes</taxon>
        <taxon>Mycobacteriales</taxon>
        <taxon>Corynebacteriaceae</taxon>
        <taxon>Corynebacterium</taxon>
    </lineage>
</organism>